<accession>A0A1X7UZQ0</accession>
<dbReference type="EnsemblMetazoa" id="Aqu2.1.33248_001">
    <property type="protein sequence ID" value="Aqu2.1.33248_001"/>
    <property type="gene ID" value="Aqu2.1.33248"/>
</dbReference>
<reference evidence="1" key="1">
    <citation type="submission" date="2017-05" db="UniProtKB">
        <authorList>
            <consortium name="EnsemblMetazoa"/>
        </authorList>
    </citation>
    <scope>IDENTIFICATION</scope>
</reference>
<evidence type="ECO:0000313" key="1">
    <source>
        <dbReference type="EnsemblMetazoa" id="Aqu2.1.33248_001"/>
    </source>
</evidence>
<dbReference type="AlphaFoldDB" id="A0A1X7UZQ0"/>
<name>A0A1X7UZQ0_AMPQE</name>
<dbReference type="InParanoid" id="A0A1X7UZQ0"/>
<sequence>MYLFTNLLLITNLIKLEKTEKENANFDQSQDESTLVMERETMEKAFIHHREASIRGIENHFNKLQKLLEAERNSKKIVDARNKASFTEELPDNKEDDEPQLLGLVNGAFCAVMDILCYTYINQI</sequence>
<proteinExistence type="predicted"/>
<protein>
    <submittedName>
        <fullName evidence="1">Uncharacterized protein</fullName>
    </submittedName>
</protein>
<organism evidence="1">
    <name type="scientific">Amphimedon queenslandica</name>
    <name type="common">Sponge</name>
    <dbReference type="NCBI Taxonomy" id="400682"/>
    <lineage>
        <taxon>Eukaryota</taxon>
        <taxon>Metazoa</taxon>
        <taxon>Porifera</taxon>
        <taxon>Demospongiae</taxon>
        <taxon>Heteroscleromorpha</taxon>
        <taxon>Haplosclerida</taxon>
        <taxon>Niphatidae</taxon>
        <taxon>Amphimedon</taxon>
    </lineage>
</organism>